<organism evidence="1 2">
    <name type="scientific">Portunus trituberculatus</name>
    <name type="common">Swimming crab</name>
    <name type="synonym">Neptunus trituberculatus</name>
    <dbReference type="NCBI Taxonomy" id="210409"/>
    <lineage>
        <taxon>Eukaryota</taxon>
        <taxon>Metazoa</taxon>
        <taxon>Ecdysozoa</taxon>
        <taxon>Arthropoda</taxon>
        <taxon>Crustacea</taxon>
        <taxon>Multicrustacea</taxon>
        <taxon>Malacostraca</taxon>
        <taxon>Eumalacostraca</taxon>
        <taxon>Eucarida</taxon>
        <taxon>Decapoda</taxon>
        <taxon>Pleocyemata</taxon>
        <taxon>Brachyura</taxon>
        <taxon>Eubrachyura</taxon>
        <taxon>Portunoidea</taxon>
        <taxon>Portunidae</taxon>
        <taxon>Portuninae</taxon>
        <taxon>Portunus</taxon>
    </lineage>
</organism>
<accession>A0A5B7HIT3</accession>
<evidence type="ECO:0000313" key="2">
    <source>
        <dbReference type="Proteomes" id="UP000324222"/>
    </source>
</evidence>
<dbReference type="EMBL" id="VSRR010028960">
    <property type="protein sequence ID" value="MPC69167.1"/>
    <property type="molecule type" value="Genomic_DNA"/>
</dbReference>
<dbReference type="AlphaFoldDB" id="A0A5B7HIT3"/>
<proteinExistence type="predicted"/>
<sequence length="39" mass="4827">MEQGDRQTRGYFKKIMKSQCHRNIKKFSFPHRTRDIWNG</sequence>
<evidence type="ECO:0000313" key="1">
    <source>
        <dbReference type="EMBL" id="MPC69167.1"/>
    </source>
</evidence>
<name>A0A5B7HIT3_PORTR</name>
<dbReference type="Proteomes" id="UP000324222">
    <property type="component" value="Unassembled WGS sequence"/>
</dbReference>
<keyword evidence="2" id="KW-1185">Reference proteome</keyword>
<comment type="caution">
    <text evidence="1">The sequence shown here is derived from an EMBL/GenBank/DDBJ whole genome shotgun (WGS) entry which is preliminary data.</text>
</comment>
<protein>
    <submittedName>
        <fullName evidence="1">Uncharacterized protein</fullName>
    </submittedName>
</protein>
<gene>
    <name evidence="1" type="ORF">E2C01_063382</name>
</gene>
<reference evidence="1 2" key="1">
    <citation type="submission" date="2019-05" db="EMBL/GenBank/DDBJ databases">
        <title>Another draft genome of Portunus trituberculatus and its Hox gene families provides insights of decapod evolution.</title>
        <authorList>
            <person name="Jeong J.-H."/>
            <person name="Song I."/>
            <person name="Kim S."/>
            <person name="Choi T."/>
            <person name="Kim D."/>
            <person name="Ryu S."/>
            <person name="Kim W."/>
        </authorList>
    </citation>
    <scope>NUCLEOTIDE SEQUENCE [LARGE SCALE GENOMIC DNA]</scope>
    <source>
        <tissue evidence="1">Muscle</tissue>
    </source>
</reference>